<dbReference type="Proteomes" id="UP001469553">
    <property type="component" value="Unassembled WGS sequence"/>
</dbReference>
<evidence type="ECO:0000313" key="2">
    <source>
        <dbReference type="EMBL" id="MEQ2280039.1"/>
    </source>
</evidence>
<name>A0ABV0XF16_9TELE</name>
<evidence type="ECO:0000313" key="3">
    <source>
        <dbReference type="Proteomes" id="UP001469553"/>
    </source>
</evidence>
<sequence>MFLPGLAQCAELCWQLRGQAGRRQVPGAKVALQHNIGLGGAVVVTIYKMGFPQESRLIIGSAASSSGSSGLEGFKAYPVFKEIENRLLQSVRPIYRGFSPPRSCPRVESRHR</sequence>
<dbReference type="PANTHER" id="PTHR42870:SF1">
    <property type="entry name" value="NON-SPECIFIC LIPID-TRANSFER PROTEIN-LIKE 2"/>
    <property type="match status" value="1"/>
</dbReference>
<dbReference type="InterPro" id="IPR055140">
    <property type="entry name" value="Thiolase_C_2"/>
</dbReference>
<protein>
    <submittedName>
        <fullName evidence="2">Sterol carrier protein 2</fullName>
    </submittedName>
</protein>
<dbReference type="EMBL" id="JAHRIP010001096">
    <property type="protein sequence ID" value="MEQ2280039.1"/>
    <property type="molecule type" value="Genomic_DNA"/>
</dbReference>
<comment type="caution">
    <text evidence="2">The sequence shown here is derived from an EMBL/GenBank/DDBJ whole genome shotgun (WGS) entry which is preliminary data.</text>
</comment>
<gene>
    <name evidence="2" type="primary">SCP2_2</name>
    <name evidence="2" type="ORF">AMECASPLE_015524</name>
</gene>
<evidence type="ECO:0000259" key="1">
    <source>
        <dbReference type="Pfam" id="PF22691"/>
    </source>
</evidence>
<feature type="domain" description="Thiolase C-terminal" evidence="1">
    <location>
        <begin position="5"/>
        <end position="39"/>
    </location>
</feature>
<proteinExistence type="predicted"/>
<dbReference type="Pfam" id="PF22691">
    <property type="entry name" value="Thiolase_C_1"/>
    <property type="match status" value="1"/>
</dbReference>
<dbReference type="Gene3D" id="3.40.47.10">
    <property type="match status" value="1"/>
</dbReference>
<accession>A0ABV0XF16</accession>
<keyword evidence="3" id="KW-1185">Reference proteome</keyword>
<dbReference type="PANTHER" id="PTHR42870">
    <property type="entry name" value="ACETYL-COA C-ACETYLTRANSFERASE"/>
    <property type="match status" value="1"/>
</dbReference>
<organism evidence="2 3">
    <name type="scientific">Ameca splendens</name>
    <dbReference type="NCBI Taxonomy" id="208324"/>
    <lineage>
        <taxon>Eukaryota</taxon>
        <taxon>Metazoa</taxon>
        <taxon>Chordata</taxon>
        <taxon>Craniata</taxon>
        <taxon>Vertebrata</taxon>
        <taxon>Euteleostomi</taxon>
        <taxon>Actinopterygii</taxon>
        <taxon>Neopterygii</taxon>
        <taxon>Teleostei</taxon>
        <taxon>Neoteleostei</taxon>
        <taxon>Acanthomorphata</taxon>
        <taxon>Ovalentaria</taxon>
        <taxon>Atherinomorphae</taxon>
        <taxon>Cyprinodontiformes</taxon>
        <taxon>Goodeidae</taxon>
        <taxon>Ameca</taxon>
    </lineage>
</organism>
<dbReference type="InterPro" id="IPR016039">
    <property type="entry name" value="Thiolase-like"/>
</dbReference>
<reference evidence="2 3" key="1">
    <citation type="submission" date="2021-06" db="EMBL/GenBank/DDBJ databases">
        <authorList>
            <person name="Palmer J.M."/>
        </authorList>
    </citation>
    <scope>NUCLEOTIDE SEQUENCE [LARGE SCALE GENOMIC DNA]</scope>
    <source>
        <strain evidence="2 3">AS_MEX2019</strain>
        <tissue evidence="2">Muscle</tissue>
    </source>
</reference>